<comment type="subcellular location">
    <subcellularLocation>
        <location evidence="1">Cell membrane</location>
        <topology evidence="1">Multi-pass membrane protein</topology>
    </subcellularLocation>
</comment>
<comment type="similarity">
    <text evidence="2">Belongs to the ABC transporter superfamily.</text>
</comment>
<feature type="transmembrane region" description="Helical" evidence="10">
    <location>
        <begin position="186"/>
        <end position="204"/>
    </location>
</feature>
<dbReference type="InterPro" id="IPR039421">
    <property type="entry name" value="Type_1_exporter"/>
</dbReference>
<feature type="transmembrane region" description="Helical" evidence="10">
    <location>
        <begin position="12"/>
        <end position="31"/>
    </location>
</feature>
<dbReference type="SUPFAM" id="SSF90123">
    <property type="entry name" value="ABC transporter transmembrane region"/>
    <property type="match status" value="1"/>
</dbReference>
<dbReference type="GO" id="GO:0005524">
    <property type="term" value="F:ATP binding"/>
    <property type="evidence" value="ECO:0007669"/>
    <property type="project" value="UniProtKB-KW"/>
</dbReference>
<keyword evidence="8 10" id="KW-1133">Transmembrane helix</keyword>
<dbReference type="Gene3D" id="3.40.50.300">
    <property type="entry name" value="P-loop containing nucleotide triphosphate hydrolases"/>
    <property type="match status" value="1"/>
</dbReference>
<sequence>MRTIRLFKLSKGFLILFIMAVILTTIHQYTYSNVPLFTQYLIKTLLAQPGIADNTISVGTVNLPSFLLTFFQKDNEVLNIILRIAIALLLLQVFRFSLRFFEMWIKGALLEKMAEKLRIKLYGHIQDLDYEFHNNADTGDLIQRCTTDVETTTTFLTTRMLDLIYLFVTLFFGAYQLYFINPTMVWVSFSLIPLVATSSIIYFIKIDKIFQNIEETESSMMTVVQENLSGSKVVRAFANEAFEVEKMETKNREYANALRKANSIVAVYWGSMDFVSITQYLVIIAIGVFAVQNQTMDAAGVVASLALVGMLIWPVRGLGRIINDYGKALVASDRIYHILEQPSEYDNDGTEEPKIKGNIEFRNVSFKFPDTQESLLKNVNFDIKAGQTVAIIGRTGSGKSTIINMLMRLHEYQGGDILIDSIPLNTISKKYIRSQIGVVLQDPFLYSKTVYENIAIAHKDAVKDRVIKAAEIAALENDIRTFKNGYETVVGEKGTTLSGGQKQRVAIARVLVNDKPILIFDDALSAVDTQTDLMIRQALLAKNYQQTTIIITHRITTAKEADQIIVLEKGSIEAIGTHEELSTQEGLYKKLWDIQGRLENAFKETLKEGDSDAS</sequence>
<evidence type="ECO:0000256" key="4">
    <source>
        <dbReference type="ARBA" id="ARBA00022475"/>
    </source>
</evidence>
<keyword evidence="3" id="KW-0813">Transport</keyword>
<dbReference type="PANTHER" id="PTHR43394:SF1">
    <property type="entry name" value="ATP-BINDING CASSETTE SUB-FAMILY B MEMBER 10, MITOCHONDRIAL"/>
    <property type="match status" value="1"/>
</dbReference>
<dbReference type="PROSITE" id="PS50893">
    <property type="entry name" value="ABC_TRANSPORTER_2"/>
    <property type="match status" value="1"/>
</dbReference>
<feature type="transmembrane region" description="Helical" evidence="10">
    <location>
        <begin position="266"/>
        <end position="292"/>
    </location>
</feature>
<evidence type="ECO:0000256" key="8">
    <source>
        <dbReference type="ARBA" id="ARBA00022989"/>
    </source>
</evidence>
<dbReference type="GO" id="GO:0015421">
    <property type="term" value="F:ABC-type oligopeptide transporter activity"/>
    <property type="evidence" value="ECO:0007669"/>
    <property type="project" value="TreeGrafter"/>
</dbReference>
<dbReference type="InterPro" id="IPR011527">
    <property type="entry name" value="ABC1_TM_dom"/>
</dbReference>
<feature type="transmembrane region" description="Helical" evidence="10">
    <location>
        <begin position="163"/>
        <end position="180"/>
    </location>
</feature>
<dbReference type="SUPFAM" id="SSF52540">
    <property type="entry name" value="P-loop containing nucleoside triphosphate hydrolases"/>
    <property type="match status" value="1"/>
</dbReference>
<dbReference type="GO" id="GO:0016887">
    <property type="term" value="F:ATP hydrolysis activity"/>
    <property type="evidence" value="ECO:0007669"/>
    <property type="project" value="InterPro"/>
</dbReference>
<dbReference type="GO" id="GO:0005886">
    <property type="term" value="C:plasma membrane"/>
    <property type="evidence" value="ECO:0007669"/>
    <property type="project" value="UniProtKB-SubCell"/>
</dbReference>
<dbReference type="InterPro" id="IPR003439">
    <property type="entry name" value="ABC_transporter-like_ATP-bd"/>
</dbReference>
<evidence type="ECO:0000313" key="12">
    <source>
        <dbReference type="Proteomes" id="UP000620133"/>
    </source>
</evidence>
<dbReference type="Proteomes" id="UP000620133">
    <property type="component" value="Chromosome"/>
</dbReference>
<dbReference type="Gene3D" id="1.20.1560.10">
    <property type="entry name" value="ABC transporter type 1, transmembrane domain"/>
    <property type="match status" value="1"/>
</dbReference>
<proteinExistence type="inferred from homology"/>
<dbReference type="InterPro" id="IPR017871">
    <property type="entry name" value="ABC_transporter-like_CS"/>
</dbReference>
<organism evidence="11 12">
    <name type="scientific">Mariniplasma anaerobium</name>
    <dbReference type="NCBI Taxonomy" id="2735436"/>
    <lineage>
        <taxon>Bacteria</taxon>
        <taxon>Bacillati</taxon>
        <taxon>Mycoplasmatota</taxon>
        <taxon>Mollicutes</taxon>
        <taxon>Acholeplasmatales</taxon>
        <taxon>Acholeplasmataceae</taxon>
        <taxon>Mariniplasma</taxon>
    </lineage>
</organism>
<dbReference type="KEGG" id="manr:MPAN_003850"/>
<dbReference type="InterPro" id="IPR027417">
    <property type="entry name" value="P-loop_NTPase"/>
</dbReference>
<dbReference type="InterPro" id="IPR003593">
    <property type="entry name" value="AAA+_ATPase"/>
</dbReference>
<dbReference type="FunFam" id="3.40.50.300:FF:000221">
    <property type="entry name" value="Multidrug ABC transporter ATP-binding protein"/>
    <property type="match status" value="1"/>
</dbReference>
<dbReference type="Pfam" id="PF00664">
    <property type="entry name" value="ABC_membrane"/>
    <property type="match status" value="1"/>
</dbReference>
<dbReference type="Pfam" id="PF00005">
    <property type="entry name" value="ABC_tran"/>
    <property type="match status" value="1"/>
</dbReference>
<keyword evidence="5 10" id="KW-0812">Transmembrane</keyword>
<evidence type="ECO:0000256" key="3">
    <source>
        <dbReference type="ARBA" id="ARBA00022448"/>
    </source>
</evidence>
<dbReference type="PROSITE" id="PS00211">
    <property type="entry name" value="ABC_TRANSPORTER_1"/>
    <property type="match status" value="1"/>
</dbReference>
<evidence type="ECO:0000256" key="5">
    <source>
        <dbReference type="ARBA" id="ARBA00022692"/>
    </source>
</evidence>
<dbReference type="EMBL" id="AP024412">
    <property type="protein sequence ID" value="BCR35492.1"/>
    <property type="molecule type" value="Genomic_DNA"/>
</dbReference>
<keyword evidence="4" id="KW-1003">Cell membrane</keyword>
<evidence type="ECO:0000256" key="2">
    <source>
        <dbReference type="ARBA" id="ARBA00005417"/>
    </source>
</evidence>
<dbReference type="SMART" id="SM00382">
    <property type="entry name" value="AAA"/>
    <property type="match status" value="1"/>
</dbReference>
<feature type="transmembrane region" description="Helical" evidence="10">
    <location>
        <begin position="298"/>
        <end position="315"/>
    </location>
</feature>
<keyword evidence="9 10" id="KW-0472">Membrane</keyword>
<evidence type="ECO:0000313" key="11">
    <source>
        <dbReference type="EMBL" id="BCR35492.1"/>
    </source>
</evidence>
<reference evidence="11" key="1">
    <citation type="submission" date="2021-01" db="EMBL/GenBank/DDBJ databases">
        <title>Draft genome sequence of Acholeplasmataceae bacterium strain Mahy22.</title>
        <authorList>
            <person name="Watanabe M."/>
            <person name="Kojima H."/>
            <person name="Fukui M."/>
        </authorList>
    </citation>
    <scope>NUCLEOTIDE SEQUENCE</scope>
    <source>
        <strain evidence="11">Mahy22</strain>
    </source>
</reference>
<dbReference type="PROSITE" id="PS50929">
    <property type="entry name" value="ABC_TM1F"/>
    <property type="match status" value="1"/>
</dbReference>
<accession>A0A7U9TIT1</accession>
<name>A0A7U9TIT1_9MOLU</name>
<dbReference type="RefSeq" id="WP_176240018.1">
    <property type="nucleotide sequence ID" value="NZ_AP024412.1"/>
</dbReference>
<dbReference type="PANTHER" id="PTHR43394">
    <property type="entry name" value="ATP-DEPENDENT PERMEASE MDL1, MITOCHONDRIAL"/>
    <property type="match status" value="1"/>
</dbReference>
<evidence type="ECO:0000256" key="7">
    <source>
        <dbReference type="ARBA" id="ARBA00022840"/>
    </source>
</evidence>
<keyword evidence="12" id="KW-1185">Reference proteome</keyword>
<dbReference type="AlphaFoldDB" id="A0A7U9TIT1"/>
<evidence type="ECO:0000256" key="1">
    <source>
        <dbReference type="ARBA" id="ARBA00004651"/>
    </source>
</evidence>
<feature type="transmembrane region" description="Helical" evidence="10">
    <location>
        <begin position="80"/>
        <end position="98"/>
    </location>
</feature>
<gene>
    <name evidence="11" type="ORF">MPAN_003850</name>
</gene>
<protein>
    <submittedName>
        <fullName evidence="11">ABC transporter permease</fullName>
    </submittedName>
</protein>
<keyword evidence="6" id="KW-0547">Nucleotide-binding</keyword>
<evidence type="ECO:0000256" key="10">
    <source>
        <dbReference type="SAM" id="Phobius"/>
    </source>
</evidence>
<keyword evidence="7" id="KW-0067">ATP-binding</keyword>
<evidence type="ECO:0000256" key="6">
    <source>
        <dbReference type="ARBA" id="ARBA00022741"/>
    </source>
</evidence>
<evidence type="ECO:0000256" key="9">
    <source>
        <dbReference type="ARBA" id="ARBA00023136"/>
    </source>
</evidence>
<dbReference type="InterPro" id="IPR036640">
    <property type="entry name" value="ABC1_TM_sf"/>
</dbReference>